<dbReference type="Proteomes" id="UP000177103">
    <property type="component" value="Unassembled WGS sequence"/>
</dbReference>
<sequence length="126" mass="14298">MPTDESRILFLPPTTAQEFYRFLEEQFLPIMGSSGDYDAGPGQFVTVHSELFDSNPYKIEVWDCSCQNDELIGSWLSDREYITFVSGRISLGDNTPSHHASVMGFFLLNAARVANRRLDWAELILS</sequence>
<reference evidence="1 2" key="1">
    <citation type="journal article" date="2016" name="Nat. Commun.">
        <title>Thousands of microbial genomes shed light on interconnected biogeochemical processes in an aquifer system.</title>
        <authorList>
            <person name="Anantharaman K."/>
            <person name="Brown C.T."/>
            <person name="Hug L.A."/>
            <person name="Sharon I."/>
            <person name="Castelle C.J."/>
            <person name="Probst A.J."/>
            <person name="Thomas B.C."/>
            <person name="Singh A."/>
            <person name="Wilkins M.J."/>
            <person name="Karaoz U."/>
            <person name="Brodie E.L."/>
            <person name="Williams K.H."/>
            <person name="Hubbard S.S."/>
            <person name="Banfield J.F."/>
        </authorList>
    </citation>
    <scope>NUCLEOTIDE SEQUENCE [LARGE SCALE GENOMIC DNA]</scope>
</reference>
<dbReference type="AlphaFoldDB" id="A0A1G1WB00"/>
<dbReference type="EMBL" id="MHCQ01000010">
    <property type="protein sequence ID" value="OGY24859.1"/>
    <property type="molecule type" value="Genomic_DNA"/>
</dbReference>
<comment type="caution">
    <text evidence="1">The sequence shown here is derived from an EMBL/GenBank/DDBJ whole genome shotgun (WGS) entry which is preliminary data.</text>
</comment>
<organism evidence="1 2">
    <name type="scientific">Candidatus Woykebacteria bacterium RBG_13_40_7b</name>
    <dbReference type="NCBI Taxonomy" id="1802594"/>
    <lineage>
        <taxon>Bacteria</taxon>
        <taxon>Candidatus Woykeibacteriota</taxon>
    </lineage>
</organism>
<protein>
    <submittedName>
        <fullName evidence="1">Uncharacterized protein</fullName>
    </submittedName>
</protein>
<name>A0A1G1WB00_9BACT</name>
<gene>
    <name evidence="1" type="ORF">A2Y57_00975</name>
</gene>
<accession>A0A1G1WB00</accession>
<evidence type="ECO:0000313" key="1">
    <source>
        <dbReference type="EMBL" id="OGY24859.1"/>
    </source>
</evidence>
<proteinExistence type="predicted"/>
<evidence type="ECO:0000313" key="2">
    <source>
        <dbReference type="Proteomes" id="UP000177103"/>
    </source>
</evidence>